<gene>
    <name evidence="1" type="primary">31</name>
    <name evidence="1" type="ORF">SEA_EYRE_31</name>
</gene>
<proteinExistence type="predicted"/>
<keyword evidence="2" id="KW-1185">Reference proteome</keyword>
<evidence type="ECO:0000313" key="1">
    <source>
        <dbReference type="EMBL" id="AOE44311.1"/>
    </source>
</evidence>
<dbReference type="GeneID" id="29068937"/>
<reference evidence="2" key="1">
    <citation type="submission" date="2016-07" db="EMBL/GenBank/DDBJ databases">
        <authorList>
            <person name="Florea S."/>
            <person name="Webb J.S."/>
            <person name="Jaromczyk J."/>
            <person name="Schardl C.L."/>
        </authorList>
    </citation>
    <scope>NUCLEOTIDE SEQUENCE [LARGE SCALE GENOMIC DNA]</scope>
</reference>
<accession>A0A1B3AZZ6</accession>
<dbReference type="KEGG" id="vg:29068937"/>
<organism evidence="1 2">
    <name type="scientific">Gordonia phage Eyre</name>
    <dbReference type="NCBI Taxonomy" id="1887646"/>
    <lineage>
        <taxon>Viruses</taxon>
        <taxon>Duplodnaviria</taxon>
        <taxon>Heunggongvirae</taxon>
        <taxon>Uroviricota</taxon>
        <taxon>Caudoviricetes</taxon>
        <taxon>Eyrevirus</taxon>
        <taxon>Eyrevirus eyre</taxon>
    </lineage>
</organism>
<protein>
    <submittedName>
        <fullName evidence="1">Toxin</fullName>
    </submittedName>
</protein>
<dbReference type="EMBL" id="KX557277">
    <property type="protein sequence ID" value="AOE44311.1"/>
    <property type="molecule type" value="Genomic_DNA"/>
</dbReference>
<evidence type="ECO:0000313" key="2">
    <source>
        <dbReference type="Proteomes" id="UP000201149"/>
    </source>
</evidence>
<dbReference type="RefSeq" id="YP_009292422.1">
    <property type="nucleotide sequence ID" value="NC_031122.1"/>
</dbReference>
<sequence>MTTVEHAIYTRVMSKVRMTAAARRRASKTRVMAALRNAGNPLLVDGNRAYYIGTDNRGIELELILTANPDGSWTCIHAMPTHYRKNWE</sequence>
<dbReference type="Proteomes" id="UP000201149">
    <property type="component" value="Segment"/>
</dbReference>
<name>A0A1B3AZZ6_9CAUD</name>